<keyword evidence="12" id="KW-0496">Mitochondrion</keyword>
<feature type="transmembrane region" description="Helical" evidence="10">
    <location>
        <begin position="122"/>
        <end position="140"/>
    </location>
</feature>
<dbReference type="GO" id="GO:0016020">
    <property type="term" value="C:membrane"/>
    <property type="evidence" value="ECO:0007669"/>
    <property type="project" value="UniProtKB-SubCell"/>
</dbReference>
<feature type="transmembrane region" description="Helical" evidence="10">
    <location>
        <begin position="516"/>
        <end position="538"/>
    </location>
</feature>
<feature type="transmembrane region" description="Helical" evidence="10">
    <location>
        <begin position="328"/>
        <end position="349"/>
    </location>
</feature>
<name>A0A0P0FYW3_9HYPO</name>
<dbReference type="EC" id="7.1.1.2" evidence="3"/>
<evidence type="ECO:0000256" key="9">
    <source>
        <dbReference type="ARBA" id="ARBA00049551"/>
    </source>
</evidence>
<keyword evidence="7 10" id="KW-0472">Membrane</keyword>
<feature type="transmembrane region" description="Helical" evidence="10">
    <location>
        <begin position="178"/>
        <end position="199"/>
    </location>
</feature>
<gene>
    <name evidence="12" type="ORF">VFLPMT_00002</name>
</gene>
<dbReference type="GO" id="GO:0008137">
    <property type="term" value="F:NADH dehydrogenase (ubiquinone) activity"/>
    <property type="evidence" value="ECO:0007669"/>
    <property type="project" value="UniProtKB-EC"/>
</dbReference>
<evidence type="ECO:0000256" key="3">
    <source>
        <dbReference type="ARBA" id="ARBA00012944"/>
    </source>
</evidence>
<dbReference type="Pfam" id="PF00361">
    <property type="entry name" value="Proton_antipo_M"/>
    <property type="match status" value="1"/>
</dbReference>
<evidence type="ECO:0000313" key="12">
    <source>
        <dbReference type="EMBL" id="ALJ49890.1"/>
    </source>
</evidence>
<evidence type="ECO:0000259" key="11">
    <source>
        <dbReference type="Pfam" id="PF00361"/>
    </source>
</evidence>
<evidence type="ECO:0000256" key="4">
    <source>
        <dbReference type="ARBA" id="ARBA00021008"/>
    </source>
</evidence>
<comment type="subcellular location">
    <subcellularLocation>
        <location evidence="1">Membrane</location>
        <topology evidence="1">Multi-pass membrane protein</topology>
    </subcellularLocation>
</comment>
<dbReference type="HAMAP" id="MF_00445">
    <property type="entry name" value="NDH1_NuoN_1"/>
    <property type="match status" value="1"/>
</dbReference>
<evidence type="ECO:0000256" key="5">
    <source>
        <dbReference type="ARBA" id="ARBA00022692"/>
    </source>
</evidence>
<dbReference type="GO" id="GO:0042773">
    <property type="term" value="P:ATP synthesis coupled electron transport"/>
    <property type="evidence" value="ECO:0007669"/>
    <property type="project" value="InterPro"/>
</dbReference>
<proteinExistence type="inferred from homology"/>
<keyword evidence="6 10" id="KW-1133">Transmembrane helix</keyword>
<dbReference type="EMBL" id="KT585676">
    <property type="protein sequence ID" value="ALJ49890.1"/>
    <property type="molecule type" value="Genomic_DNA"/>
</dbReference>
<feature type="transmembrane region" description="Helical" evidence="10">
    <location>
        <begin position="410"/>
        <end position="431"/>
    </location>
</feature>
<dbReference type="PANTHER" id="PTHR22773">
    <property type="entry name" value="NADH DEHYDROGENASE"/>
    <property type="match status" value="1"/>
</dbReference>
<keyword evidence="5 10" id="KW-0812">Transmembrane</keyword>
<evidence type="ECO:0000256" key="8">
    <source>
        <dbReference type="ARBA" id="ARBA00031028"/>
    </source>
</evidence>
<protein>
    <recommendedName>
        <fullName evidence="4">NADH-ubiquinone oxidoreductase chain 2</fullName>
        <ecNumber evidence="3">7.1.1.2</ecNumber>
    </recommendedName>
    <alternativeName>
        <fullName evidence="8">NADH dehydrogenase subunit 2</fullName>
    </alternativeName>
</protein>
<dbReference type="InterPro" id="IPR010096">
    <property type="entry name" value="NADH-Q_OxRdtase_suN/2"/>
</dbReference>
<comment type="similarity">
    <text evidence="2">Belongs to the complex I subunit 2 family.</text>
</comment>
<reference evidence="12" key="1">
    <citation type="journal article" date="2015" name="Mitochondrial DNA">
        <title>The complete mitochondrial genome of the nematophagous fungus Lecanicillium saksenae.</title>
        <authorList>
            <person name="Xin B."/>
            <person name="Lin R."/>
            <person name="Shen B."/>
            <person name="Mao Z."/>
            <person name="Cheng X."/>
            <person name="Xie B."/>
        </authorList>
    </citation>
    <scope>NUCLEOTIDE SEQUENCE</scope>
</reference>
<evidence type="ECO:0000256" key="6">
    <source>
        <dbReference type="ARBA" id="ARBA00022989"/>
    </source>
</evidence>
<sequence>MIIISILSLLLSNAVNLRRDVSILYNRIAILILLYCIVHDYTSLTVVTKGIGLHGGLLLINNLTQIFHIFVFIVTIFILTLTSFYPRKVWVSEYSSVKDLLFNKFIYYNTKIINKMGEHLKIIEYPLILLFIVSGAIFLMSSNDLITIFLSIELQSYGLYILSTIYRNSELSTTGGLIYFLLGGLSSCFILLGTGLLYANSGSTSLDSLYIITSISDIHNSTTNDLWYSPNYISLSLVIFTVGFLFKISAAPFHFWSPDVYDAIPTIVTTFVALIAKVSIFILLLQLVYYTNADITMNNWTFILLISSLFSLVVGTVVGLTQFRIKRLLAYSTISHVGFMLLALSISSIESTQALIFYLTQYIISNLNAFIILLAIGYSLYCYTSDNKEHEELLDKTNSPIQLITQLKGYFFINPVLALSLTITIFSFAGIPPLVGFFGKQMVLSAALDKGLYFITLVAILTSVIGGIYYLTIIKEMFFSKSDYKVNTLLENFTLKGNISNNNTNIKSVEYNYKNIVLSSPISFVISILTLTILLFLFMNKEWLSMSTILVQLIFNS</sequence>
<feature type="domain" description="NADH:quinone oxidoreductase/Mrp antiporter transmembrane" evidence="11">
    <location>
        <begin position="142"/>
        <end position="466"/>
    </location>
</feature>
<feature type="transmembrane region" description="Helical" evidence="10">
    <location>
        <begin position="451"/>
        <end position="471"/>
    </location>
</feature>
<dbReference type="GeneID" id="26128240"/>
<feature type="transmembrane region" description="Helical" evidence="10">
    <location>
        <begin position="355"/>
        <end position="381"/>
    </location>
</feature>
<feature type="transmembrane region" description="Helical" evidence="10">
    <location>
        <begin position="66"/>
        <end position="85"/>
    </location>
</feature>
<evidence type="ECO:0000256" key="2">
    <source>
        <dbReference type="ARBA" id="ARBA00007012"/>
    </source>
</evidence>
<comment type="catalytic activity">
    <reaction evidence="9">
        <text>a ubiquinone + NADH + 5 H(+)(in) = a ubiquinol + NAD(+) + 4 H(+)(out)</text>
        <dbReference type="Rhea" id="RHEA:29091"/>
        <dbReference type="Rhea" id="RHEA-COMP:9565"/>
        <dbReference type="Rhea" id="RHEA-COMP:9566"/>
        <dbReference type="ChEBI" id="CHEBI:15378"/>
        <dbReference type="ChEBI" id="CHEBI:16389"/>
        <dbReference type="ChEBI" id="CHEBI:17976"/>
        <dbReference type="ChEBI" id="CHEBI:57540"/>
        <dbReference type="ChEBI" id="CHEBI:57945"/>
        <dbReference type="EC" id="7.1.1.2"/>
    </reaction>
</comment>
<dbReference type="InterPro" id="IPR001750">
    <property type="entry name" value="ND/Mrp_TM"/>
</dbReference>
<accession>A0A0P0FYW3</accession>
<feature type="transmembrane region" description="Helical" evidence="10">
    <location>
        <begin position="300"/>
        <end position="321"/>
    </location>
</feature>
<evidence type="ECO:0000256" key="10">
    <source>
        <dbReference type="SAM" id="Phobius"/>
    </source>
</evidence>
<organism evidence="12">
    <name type="scientific">Lecanicillium saksenae</name>
    <dbReference type="NCBI Taxonomy" id="468837"/>
    <lineage>
        <taxon>Eukaryota</taxon>
        <taxon>Fungi</taxon>
        <taxon>Dikarya</taxon>
        <taxon>Ascomycota</taxon>
        <taxon>Pezizomycotina</taxon>
        <taxon>Sordariomycetes</taxon>
        <taxon>Hypocreomycetidae</taxon>
        <taxon>Hypocreales</taxon>
        <taxon>Cordycipitaceae</taxon>
        <taxon>Lecanicillium</taxon>
    </lineage>
</organism>
<feature type="transmembrane region" description="Helical" evidence="10">
    <location>
        <begin position="146"/>
        <end position="166"/>
    </location>
</feature>
<evidence type="ECO:0000256" key="7">
    <source>
        <dbReference type="ARBA" id="ARBA00023136"/>
    </source>
</evidence>
<feature type="transmembrane region" description="Helical" evidence="10">
    <location>
        <begin position="232"/>
        <end position="255"/>
    </location>
</feature>
<feature type="transmembrane region" description="Helical" evidence="10">
    <location>
        <begin position="267"/>
        <end position="288"/>
    </location>
</feature>
<dbReference type="AlphaFoldDB" id="A0A0P0FYW3"/>
<evidence type="ECO:0000256" key="1">
    <source>
        <dbReference type="ARBA" id="ARBA00004141"/>
    </source>
</evidence>
<geneLocation type="mitochondrion" evidence="12"/>
<dbReference type="RefSeq" id="YP_009178755.1">
    <property type="nucleotide sequence ID" value="NC_028330.1"/>
</dbReference>